<evidence type="ECO:0000256" key="1">
    <source>
        <dbReference type="ARBA" id="ARBA00001974"/>
    </source>
</evidence>
<dbReference type="InterPro" id="IPR012132">
    <property type="entry name" value="GMC_OxRdtase"/>
</dbReference>
<organism evidence="6">
    <name type="scientific">Compsopogon caeruleus</name>
    <dbReference type="NCBI Taxonomy" id="31354"/>
    <lineage>
        <taxon>Eukaryota</taxon>
        <taxon>Rhodophyta</taxon>
        <taxon>Compsopogonophyceae</taxon>
        <taxon>Compsopogonales</taxon>
        <taxon>Compsopogonaceae</taxon>
        <taxon>Compsopogon</taxon>
    </lineage>
</organism>
<evidence type="ECO:0000256" key="2">
    <source>
        <dbReference type="ARBA" id="ARBA00010790"/>
    </source>
</evidence>
<comment type="cofactor">
    <cofactor evidence="1">
        <name>FAD</name>
        <dbReference type="ChEBI" id="CHEBI:57692"/>
    </cofactor>
</comment>
<dbReference type="SUPFAM" id="SSF54373">
    <property type="entry name" value="FAD-linked reductases, C-terminal domain"/>
    <property type="match status" value="1"/>
</dbReference>
<dbReference type="InterPro" id="IPR036188">
    <property type="entry name" value="FAD/NAD-bd_sf"/>
</dbReference>
<name>A0A7S1XBS3_9RHOD</name>
<dbReference type="PANTHER" id="PTHR11552">
    <property type="entry name" value="GLUCOSE-METHANOL-CHOLINE GMC OXIDOREDUCTASE"/>
    <property type="match status" value="1"/>
</dbReference>
<keyword evidence="3" id="KW-0285">Flavoprotein</keyword>
<gene>
    <name evidence="6" type="ORF">CCAE0312_LOCUS2071</name>
</gene>
<dbReference type="PROSITE" id="PS00624">
    <property type="entry name" value="GMC_OXRED_2"/>
    <property type="match status" value="1"/>
</dbReference>
<dbReference type="GO" id="GO:0016020">
    <property type="term" value="C:membrane"/>
    <property type="evidence" value="ECO:0007669"/>
    <property type="project" value="TreeGrafter"/>
</dbReference>
<comment type="similarity">
    <text evidence="2">Belongs to the GMC oxidoreductase family.</text>
</comment>
<evidence type="ECO:0000259" key="5">
    <source>
        <dbReference type="PROSITE" id="PS00624"/>
    </source>
</evidence>
<dbReference type="GO" id="GO:0019285">
    <property type="term" value="P:glycine betaine biosynthetic process from choline"/>
    <property type="evidence" value="ECO:0007669"/>
    <property type="project" value="TreeGrafter"/>
</dbReference>
<sequence>MSVMLYHRGDVRDYERWEEMGARGWGPADVLPYFRKSENQATKTDSVYHGKTGPLRVSDLAHVNPMSKAFMEAAAEVGLPTNDDFNDWARPQEGIGPFQVTQSDGMRVTPATSYLRAAQGRSNLKVRTRARVERVNFEMGPDGKPFASGVTYVDKNERRVTIRAHREVILAAGSVVSPQLLMLSGVGPGSHLQDHGISVVSDLAGVGENFQDQPATALCFRSPSPLDDKKKDRIFYSEKTGKSLVNLLDYIVRGKGPLTCPLCEVGGFVKTNPDHESCDLQLRFVPFSSEPDPYSSLGEFAEAGDYLTNRSNRPAGFTIQSVVARPRSRGKVLIPQSHSFCLGHPLMHHVYPDVVYLGHRFCYDRRTRGIPPGFKQTGSMTKLI</sequence>
<accession>A0A7S1XBS3</accession>
<dbReference type="Gene3D" id="3.50.50.60">
    <property type="entry name" value="FAD/NAD(P)-binding domain"/>
    <property type="match status" value="2"/>
</dbReference>
<dbReference type="EMBL" id="HBGH01003790">
    <property type="protein sequence ID" value="CAD9229508.1"/>
    <property type="molecule type" value="Transcribed_RNA"/>
</dbReference>
<dbReference type="InterPro" id="IPR000172">
    <property type="entry name" value="GMC_OxRdtase_N"/>
</dbReference>
<evidence type="ECO:0000313" key="6">
    <source>
        <dbReference type="EMBL" id="CAD9229508.1"/>
    </source>
</evidence>
<dbReference type="GO" id="GO:0008812">
    <property type="term" value="F:choline dehydrogenase activity"/>
    <property type="evidence" value="ECO:0007669"/>
    <property type="project" value="TreeGrafter"/>
</dbReference>
<dbReference type="PANTHER" id="PTHR11552:SF147">
    <property type="entry name" value="CHOLINE DEHYDROGENASE, MITOCHONDRIAL"/>
    <property type="match status" value="1"/>
</dbReference>
<protein>
    <recommendedName>
        <fullName evidence="5">Glucose-methanol-choline oxidoreductase N-terminal domain-containing protein</fullName>
    </recommendedName>
</protein>
<dbReference type="AlphaFoldDB" id="A0A7S1XBS3"/>
<evidence type="ECO:0000256" key="3">
    <source>
        <dbReference type="ARBA" id="ARBA00022630"/>
    </source>
</evidence>
<keyword evidence="4" id="KW-0274">FAD</keyword>
<proteinExistence type="inferred from homology"/>
<dbReference type="GO" id="GO:0050660">
    <property type="term" value="F:flavin adenine dinucleotide binding"/>
    <property type="evidence" value="ECO:0007669"/>
    <property type="project" value="InterPro"/>
</dbReference>
<dbReference type="Pfam" id="PF00732">
    <property type="entry name" value="GMC_oxred_N"/>
    <property type="match status" value="1"/>
</dbReference>
<evidence type="ECO:0000256" key="4">
    <source>
        <dbReference type="ARBA" id="ARBA00022827"/>
    </source>
</evidence>
<dbReference type="SUPFAM" id="SSF51905">
    <property type="entry name" value="FAD/NAD(P)-binding domain"/>
    <property type="match status" value="1"/>
</dbReference>
<reference evidence="6" key="1">
    <citation type="submission" date="2021-01" db="EMBL/GenBank/DDBJ databases">
        <authorList>
            <person name="Corre E."/>
            <person name="Pelletier E."/>
            <person name="Niang G."/>
            <person name="Scheremetjew M."/>
            <person name="Finn R."/>
            <person name="Kale V."/>
            <person name="Holt S."/>
            <person name="Cochrane G."/>
            <person name="Meng A."/>
            <person name="Brown T."/>
            <person name="Cohen L."/>
        </authorList>
    </citation>
    <scope>NUCLEOTIDE SEQUENCE</scope>
    <source>
        <strain evidence="6">SAG 36.94</strain>
    </source>
</reference>
<feature type="domain" description="Glucose-methanol-choline oxidoreductase N-terminal" evidence="5">
    <location>
        <begin position="173"/>
        <end position="187"/>
    </location>
</feature>